<dbReference type="Pfam" id="PF13085">
    <property type="entry name" value="Fer2_3"/>
    <property type="match status" value="1"/>
</dbReference>
<comment type="caution">
    <text evidence="14">The sequence shown here is derived from an EMBL/GenBank/DDBJ whole genome shotgun (WGS) entry which is preliminary data.</text>
</comment>
<feature type="domain" description="2Fe-2S ferredoxin-type" evidence="12">
    <location>
        <begin position="1"/>
        <end position="87"/>
    </location>
</feature>
<evidence type="ECO:0000256" key="7">
    <source>
        <dbReference type="ARBA" id="ARBA00023002"/>
    </source>
</evidence>
<keyword evidence="3 11" id="KW-0004">4Fe-4S</keyword>
<evidence type="ECO:0000256" key="11">
    <source>
        <dbReference type="RuleBase" id="RU361237"/>
    </source>
</evidence>
<dbReference type="PROSITE" id="PS51379">
    <property type="entry name" value="4FE4S_FER_2"/>
    <property type="match status" value="1"/>
</dbReference>
<dbReference type="AlphaFoldDB" id="A0A5A9XDS4"/>
<evidence type="ECO:0000256" key="10">
    <source>
        <dbReference type="ARBA" id="ARBA00023291"/>
    </source>
</evidence>
<dbReference type="GO" id="GO:0006099">
    <property type="term" value="P:tricarboxylic acid cycle"/>
    <property type="evidence" value="ECO:0007669"/>
    <property type="project" value="UniProtKB-KW"/>
</dbReference>
<comment type="similarity">
    <text evidence="2 11">Belongs to the succinate dehydrogenase/fumarate reductase iron-sulfur protein family.</text>
</comment>
<evidence type="ECO:0000259" key="13">
    <source>
        <dbReference type="PROSITE" id="PS51379"/>
    </source>
</evidence>
<keyword evidence="5 11" id="KW-0001">2Fe-2S</keyword>
<dbReference type="InterPro" id="IPR050573">
    <property type="entry name" value="SDH/FRD_Iron-Sulfur"/>
</dbReference>
<dbReference type="Pfam" id="PF13183">
    <property type="entry name" value="Fer4_8"/>
    <property type="match status" value="1"/>
</dbReference>
<evidence type="ECO:0000256" key="6">
    <source>
        <dbReference type="ARBA" id="ARBA00022723"/>
    </source>
</evidence>
<dbReference type="PROSITE" id="PS00198">
    <property type="entry name" value="4FE4S_FER_1"/>
    <property type="match status" value="1"/>
</dbReference>
<dbReference type="InterPro" id="IPR036010">
    <property type="entry name" value="2Fe-2S_ferredoxin-like_sf"/>
</dbReference>
<dbReference type="Gene3D" id="1.10.1060.10">
    <property type="entry name" value="Alpha-helical ferredoxin"/>
    <property type="match status" value="1"/>
</dbReference>
<keyword evidence="15" id="KW-1185">Reference proteome</keyword>
<dbReference type="RefSeq" id="WP_149308347.1">
    <property type="nucleotide sequence ID" value="NZ_SRSD01000008.1"/>
</dbReference>
<reference evidence="14 15" key="1">
    <citation type="submission" date="2019-04" db="EMBL/GenBank/DDBJ databases">
        <title>Geobacter ruber sp. nov., ferric-reducing bacteria isolated from paddy soil.</title>
        <authorList>
            <person name="Xu Z."/>
            <person name="Masuda Y."/>
            <person name="Itoh H."/>
            <person name="Senoo K."/>
        </authorList>
    </citation>
    <scope>NUCLEOTIDE SEQUENCE [LARGE SCALE GENOMIC DNA]</scope>
    <source>
        <strain evidence="14 15">Red88</strain>
    </source>
</reference>
<dbReference type="NCBIfam" id="TIGR00384">
    <property type="entry name" value="dhsB"/>
    <property type="match status" value="1"/>
</dbReference>
<comment type="cofactor">
    <cofactor evidence="11">
        <name>[4Fe-4S] cluster</name>
        <dbReference type="ChEBI" id="CHEBI:49883"/>
    </cofactor>
    <text evidence="11">Binds 1 [4Fe-4S] cluster.</text>
</comment>
<dbReference type="Gene3D" id="3.10.20.30">
    <property type="match status" value="1"/>
</dbReference>
<keyword evidence="7" id="KW-0560">Oxidoreductase</keyword>
<dbReference type="InterPro" id="IPR004489">
    <property type="entry name" value="Succ_DH/fum_Rdtase_Fe-S"/>
</dbReference>
<keyword evidence="8 11" id="KW-0408">Iron</keyword>
<comment type="pathway">
    <text evidence="1">Carbohydrate metabolism; tricarboxylic acid cycle; fumarate from succinate (bacterial route): step 1/1.</text>
</comment>
<organism evidence="14 15">
    <name type="scientific">Oryzomonas rubra</name>
    <dbReference type="NCBI Taxonomy" id="2509454"/>
    <lineage>
        <taxon>Bacteria</taxon>
        <taxon>Pseudomonadati</taxon>
        <taxon>Thermodesulfobacteriota</taxon>
        <taxon>Desulfuromonadia</taxon>
        <taxon>Geobacterales</taxon>
        <taxon>Geobacteraceae</taxon>
        <taxon>Oryzomonas</taxon>
    </lineage>
</organism>
<dbReference type="SUPFAM" id="SSF54292">
    <property type="entry name" value="2Fe-2S ferredoxin-like"/>
    <property type="match status" value="1"/>
</dbReference>
<keyword evidence="4" id="KW-0816">Tricarboxylic acid cycle</keyword>
<dbReference type="InterPro" id="IPR009051">
    <property type="entry name" value="Helical_ferredxn"/>
</dbReference>
<keyword evidence="9 11" id="KW-0411">Iron-sulfur</keyword>
<evidence type="ECO:0000259" key="12">
    <source>
        <dbReference type="PROSITE" id="PS51085"/>
    </source>
</evidence>
<dbReference type="PROSITE" id="PS51085">
    <property type="entry name" value="2FE2S_FER_2"/>
    <property type="match status" value="1"/>
</dbReference>
<comment type="catalytic activity">
    <reaction evidence="11">
        <text>a menaquinone + succinate = a menaquinol + fumarate</text>
        <dbReference type="Rhea" id="RHEA:27834"/>
        <dbReference type="Rhea" id="RHEA-COMP:9537"/>
        <dbReference type="Rhea" id="RHEA-COMP:9539"/>
        <dbReference type="ChEBI" id="CHEBI:16374"/>
        <dbReference type="ChEBI" id="CHEBI:18151"/>
        <dbReference type="ChEBI" id="CHEBI:29806"/>
        <dbReference type="ChEBI" id="CHEBI:30031"/>
        <dbReference type="EC" id="1.3.5.1"/>
    </reaction>
</comment>
<evidence type="ECO:0000256" key="2">
    <source>
        <dbReference type="ARBA" id="ARBA00009433"/>
    </source>
</evidence>
<evidence type="ECO:0000313" key="15">
    <source>
        <dbReference type="Proteomes" id="UP000324298"/>
    </source>
</evidence>
<dbReference type="InterPro" id="IPR001041">
    <property type="entry name" value="2Fe-2S_ferredoxin-type"/>
</dbReference>
<dbReference type="GO" id="GO:0046872">
    <property type="term" value="F:metal ion binding"/>
    <property type="evidence" value="ECO:0007669"/>
    <property type="project" value="UniProtKB-KW"/>
</dbReference>
<dbReference type="InterPro" id="IPR012675">
    <property type="entry name" value="Beta-grasp_dom_sf"/>
</dbReference>
<evidence type="ECO:0000256" key="1">
    <source>
        <dbReference type="ARBA" id="ARBA00004894"/>
    </source>
</evidence>
<dbReference type="CDD" id="cd00207">
    <property type="entry name" value="fer2"/>
    <property type="match status" value="1"/>
</dbReference>
<comment type="cofactor">
    <cofactor evidence="11">
        <name>[3Fe-4S] cluster</name>
        <dbReference type="ChEBI" id="CHEBI:21137"/>
    </cofactor>
    <text evidence="11">Binds 1 [3Fe-4S] cluster.</text>
</comment>
<proteinExistence type="inferred from homology"/>
<dbReference type="InterPro" id="IPR025192">
    <property type="entry name" value="Succ_DH/fum_Rdtase_N"/>
</dbReference>
<sequence>MNIKFSKYDRAVDAAPSLVTIGVPYKDKITVLEAMQFAHESQPVIFDYSCHGRACGRCAVMYDGKPVLACITTMTNGPHTIEPMAGQPVIRDLIVDKSEAHADLTQRYRRIRAQPLTDAQANKMDLTNNAQINAIEWCCRCLVCTAGCPAHKADPSSFVGPAALLAIAYRHYDPYDEGNRIVDAVQAGLWNCIMCGQCDNLCPQKEIKRVTQIWKELRSAATAAGYPNPNV</sequence>
<comment type="cofactor">
    <cofactor evidence="11">
        <name>[2Fe-2S] cluster</name>
        <dbReference type="ChEBI" id="CHEBI:190135"/>
    </cofactor>
    <text evidence="11">Binds 1 [2Fe-2S] cluster.</text>
</comment>
<protein>
    <recommendedName>
        <fullName evidence="11">Fumarate reductase iron-sulfur subunit</fullName>
        <ecNumber evidence="11">1.3.5.1</ecNumber>
    </recommendedName>
</protein>
<dbReference type="EC" id="1.3.5.1" evidence="11"/>
<dbReference type="GO" id="GO:0051537">
    <property type="term" value="F:2 iron, 2 sulfur cluster binding"/>
    <property type="evidence" value="ECO:0007669"/>
    <property type="project" value="UniProtKB-KW"/>
</dbReference>
<name>A0A5A9XDS4_9BACT</name>
<gene>
    <name evidence="14" type="ORF">ET418_13480</name>
</gene>
<dbReference type="InterPro" id="IPR017900">
    <property type="entry name" value="4Fe4S_Fe_S_CS"/>
</dbReference>
<keyword evidence="6 11" id="KW-0479">Metal-binding</keyword>
<keyword evidence="10 11" id="KW-0003">3Fe-4S</keyword>
<dbReference type="GO" id="GO:0008177">
    <property type="term" value="F:succinate dehydrogenase (quinone) activity"/>
    <property type="evidence" value="ECO:0007669"/>
    <property type="project" value="UniProtKB-EC"/>
</dbReference>
<dbReference type="GO" id="GO:0009055">
    <property type="term" value="F:electron transfer activity"/>
    <property type="evidence" value="ECO:0007669"/>
    <property type="project" value="InterPro"/>
</dbReference>
<evidence type="ECO:0000256" key="4">
    <source>
        <dbReference type="ARBA" id="ARBA00022532"/>
    </source>
</evidence>
<dbReference type="GO" id="GO:0051539">
    <property type="term" value="F:4 iron, 4 sulfur cluster binding"/>
    <property type="evidence" value="ECO:0007669"/>
    <property type="project" value="UniProtKB-KW"/>
</dbReference>
<dbReference type="PANTHER" id="PTHR11921:SF29">
    <property type="entry name" value="SUCCINATE DEHYDROGENASE [UBIQUINONE] IRON-SULFUR SUBUNIT, MITOCHONDRIAL"/>
    <property type="match status" value="1"/>
</dbReference>
<dbReference type="SUPFAM" id="SSF46548">
    <property type="entry name" value="alpha-helical ferredoxin"/>
    <property type="match status" value="1"/>
</dbReference>
<accession>A0A5A9XDS4</accession>
<dbReference type="Proteomes" id="UP000324298">
    <property type="component" value="Unassembled WGS sequence"/>
</dbReference>
<evidence type="ECO:0000256" key="8">
    <source>
        <dbReference type="ARBA" id="ARBA00023004"/>
    </source>
</evidence>
<dbReference type="EMBL" id="SRSD01000008">
    <property type="protein sequence ID" value="KAA0889781.1"/>
    <property type="molecule type" value="Genomic_DNA"/>
</dbReference>
<dbReference type="GO" id="GO:0022904">
    <property type="term" value="P:respiratory electron transport chain"/>
    <property type="evidence" value="ECO:0007669"/>
    <property type="project" value="TreeGrafter"/>
</dbReference>
<feature type="domain" description="4Fe-4S ferredoxin-type" evidence="13">
    <location>
        <begin position="183"/>
        <end position="212"/>
    </location>
</feature>
<dbReference type="OrthoDB" id="9770306at2"/>
<dbReference type="PANTHER" id="PTHR11921">
    <property type="entry name" value="SUCCINATE DEHYDROGENASE IRON-SULFUR PROTEIN"/>
    <property type="match status" value="1"/>
</dbReference>
<evidence type="ECO:0000256" key="3">
    <source>
        <dbReference type="ARBA" id="ARBA00022485"/>
    </source>
</evidence>
<dbReference type="GO" id="GO:0051538">
    <property type="term" value="F:3 iron, 4 sulfur cluster binding"/>
    <property type="evidence" value="ECO:0007669"/>
    <property type="project" value="UniProtKB-KW"/>
</dbReference>
<evidence type="ECO:0000313" key="14">
    <source>
        <dbReference type="EMBL" id="KAA0889781.1"/>
    </source>
</evidence>
<dbReference type="InterPro" id="IPR017896">
    <property type="entry name" value="4Fe4S_Fe-S-bd"/>
</dbReference>
<evidence type="ECO:0000256" key="9">
    <source>
        <dbReference type="ARBA" id="ARBA00023014"/>
    </source>
</evidence>
<evidence type="ECO:0000256" key="5">
    <source>
        <dbReference type="ARBA" id="ARBA00022714"/>
    </source>
</evidence>